<evidence type="ECO:0000313" key="2">
    <source>
        <dbReference type="Proteomes" id="UP000225358"/>
    </source>
</evidence>
<name>A0A1D7XFJ8_9CAUD</name>
<proteinExistence type="predicted"/>
<organism evidence="1 2">
    <name type="scientific">Escherichia phage ESCO13</name>
    <dbReference type="NCBI Taxonomy" id="1881104"/>
    <lineage>
        <taxon>Viruses</taxon>
        <taxon>Duplodnaviria</taxon>
        <taxon>Heunggongvirae</taxon>
        <taxon>Uroviricota</taxon>
        <taxon>Caudoviricetes</taxon>
        <taxon>Stephanstirmvirinae</taxon>
        <taxon>Phapecoctavirus</taxon>
        <taxon>Phapecoctavirus ESCO13</taxon>
    </lineage>
</organism>
<dbReference type="EMBL" id="KX552041">
    <property type="protein sequence ID" value="AOQ27345.1"/>
    <property type="molecule type" value="Genomic_DNA"/>
</dbReference>
<dbReference type="Proteomes" id="UP000225358">
    <property type="component" value="Segment"/>
</dbReference>
<sequence>MSNFDEIQELVWDLSGDVDYVLDYLSKVYPGVSVMIVTKDPINLPPNVVACCGSGSGEVEPVSRWELTKAVSKRNGEVLNIDIEQIWTSPAAKWNDPNGWDLFFWDNETDDEVFLK</sequence>
<gene>
    <name evidence="1" type="ORF">ESCO13_00222</name>
</gene>
<protein>
    <submittedName>
        <fullName evidence="1">Uncharacterized protein</fullName>
    </submittedName>
</protein>
<reference evidence="1" key="1">
    <citation type="submission" date="2017-02" db="EMBL/GenBank/DDBJ databases">
        <title>Complete genome sequence of two Escherichia coli phages, vB_EcoM_ ESCO5 and vB_EcoM_ESCO13, which are related to phAPEC8.</title>
        <authorList>
            <person name="Trotereau A."/>
            <person name="Gonnet M."/>
            <person name="Viardot A."/>
            <person name="Lalmanach A.-C."/>
            <person name="Guabiraba R."/>
            <person name="Chanteloup N."/>
            <person name="Schouler C."/>
        </authorList>
    </citation>
    <scope>NUCLEOTIDE SEQUENCE [LARGE SCALE GENOMIC DNA]</scope>
</reference>
<evidence type="ECO:0000313" key="1">
    <source>
        <dbReference type="EMBL" id="AOQ27345.1"/>
    </source>
</evidence>
<keyword evidence="2" id="KW-1185">Reference proteome</keyword>
<accession>A0A1D7XFJ8</accession>